<keyword evidence="6" id="KW-0067">ATP-binding</keyword>
<accession>A0A1Y2AM88</accession>
<evidence type="ECO:0000256" key="2">
    <source>
        <dbReference type="ARBA" id="ARBA00012089"/>
    </source>
</evidence>
<dbReference type="GO" id="GO:0005524">
    <property type="term" value="F:ATP binding"/>
    <property type="evidence" value="ECO:0007669"/>
    <property type="project" value="UniProtKB-KW"/>
</dbReference>
<evidence type="ECO:0000313" key="13">
    <source>
        <dbReference type="Proteomes" id="UP000193642"/>
    </source>
</evidence>
<dbReference type="PANTHER" id="PTHR12196">
    <property type="entry name" value="DOMAIN OF UNKNOWN FUNCTION 71 DUF71 -CONTAINING PROTEIN"/>
    <property type="match status" value="1"/>
</dbReference>
<dbReference type="AlphaFoldDB" id="A0A1Y2AM88"/>
<dbReference type="Proteomes" id="UP000193642">
    <property type="component" value="Unassembled WGS sequence"/>
</dbReference>
<evidence type="ECO:0000256" key="8">
    <source>
        <dbReference type="ARBA" id="ARBA00031552"/>
    </source>
</evidence>
<dbReference type="NCBIfam" id="TIGR00290">
    <property type="entry name" value="MJ0570_dom"/>
    <property type="match status" value="1"/>
</dbReference>
<dbReference type="InterPro" id="IPR030662">
    <property type="entry name" value="DPH6/MJ0570"/>
</dbReference>
<dbReference type="PANTHER" id="PTHR12196:SF2">
    <property type="entry name" value="DIPHTHINE--AMMONIA LIGASE"/>
    <property type="match status" value="1"/>
</dbReference>
<dbReference type="InterPro" id="IPR002761">
    <property type="entry name" value="Diphthami_syn_dom"/>
</dbReference>
<dbReference type="FunFam" id="3.90.1490.10:FF:000001">
    <property type="entry name" value="Diphthine--ammonia ligase"/>
    <property type="match status" value="1"/>
</dbReference>
<dbReference type="OrthoDB" id="686384at2759"/>
<evidence type="ECO:0000256" key="7">
    <source>
        <dbReference type="ARBA" id="ARBA00029814"/>
    </source>
</evidence>
<evidence type="ECO:0000256" key="1">
    <source>
        <dbReference type="ARBA" id="ARBA00005156"/>
    </source>
</evidence>
<dbReference type="EMBL" id="MCGO01000162">
    <property type="protein sequence ID" value="ORY23337.1"/>
    <property type="molecule type" value="Genomic_DNA"/>
</dbReference>
<organism evidence="12 13">
    <name type="scientific">Rhizoclosmatium globosum</name>
    <dbReference type="NCBI Taxonomy" id="329046"/>
    <lineage>
        <taxon>Eukaryota</taxon>
        <taxon>Fungi</taxon>
        <taxon>Fungi incertae sedis</taxon>
        <taxon>Chytridiomycota</taxon>
        <taxon>Chytridiomycota incertae sedis</taxon>
        <taxon>Chytridiomycetes</taxon>
        <taxon>Chytridiales</taxon>
        <taxon>Chytriomycetaceae</taxon>
        <taxon>Rhizoclosmatium</taxon>
    </lineage>
</organism>
<keyword evidence="4" id="KW-0436">Ligase</keyword>
<dbReference type="STRING" id="329046.A0A1Y2AM88"/>
<reference evidence="12 13" key="1">
    <citation type="submission" date="2016-07" db="EMBL/GenBank/DDBJ databases">
        <title>Pervasive Adenine N6-methylation of Active Genes in Fungi.</title>
        <authorList>
            <consortium name="DOE Joint Genome Institute"/>
            <person name="Mondo S.J."/>
            <person name="Dannebaum R.O."/>
            <person name="Kuo R.C."/>
            <person name="Labutti K."/>
            <person name="Haridas S."/>
            <person name="Kuo A."/>
            <person name="Salamov A."/>
            <person name="Ahrendt S.R."/>
            <person name="Lipzen A."/>
            <person name="Sullivan W."/>
            <person name="Andreopoulos W.B."/>
            <person name="Clum A."/>
            <person name="Lindquist E."/>
            <person name="Daum C."/>
            <person name="Ramamoorthy G.K."/>
            <person name="Gryganskyi A."/>
            <person name="Culley D."/>
            <person name="Magnuson J.K."/>
            <person name="James T.Y."/>
            <person name="O'Malley M.A."/>
            <person name="Stajich J.E."/>
            <person name="Spatafora J.W."/>
            <person name="Visel A."/>
            <person name="Grigoriev I.V."/>
        </authorList>
    </citation>
    <scope>NUCLEOTIDE SEQUENCE [LARGE SCALE GENOMIC DNA]</scope>
    <source>
        <strain evidence="12 13">JEL800</strain>
    </source>
</reference>
<proteinExistence type="predicted"/>
<feature type="compositionally biased region" description="Polar residues" evidence="10">
    <location>
        <begin position="332"/>
        <end position="349"/>
    </location>
</feature>
<dbReference type="FunFam" id="3.40.50.620:FF:000145">
    <property type="entry name" value="ATP-binding domain containing protein"/>
    <property type="match status" value="1"/>
</dbReference>
<evidence type="ECO:0000256" key="9">
    <source>
        <dbReference type="ARBA" id="ARBA00048108"/>
    </source>
</evidence>
<name>A0A1Y2AM88_9FUNG</name>
<keyword evidence="5" id="KW-0547">Nucleotide-binding</keyword>
<sequence length="349" mass="38471">MKVVALLSGGKDSCFNMMHCVANGHEIVALANLYSQVSENKEEIDSFMYQTVGSNDVVPMIAQCLDLPLYRRLIRGTSLSVDMEYTSSPNDEVEDLFLLLQDVKKSNPDITAISVGAILSSYQRIRVENVAGRLGMTVLSYLWQGNQRELVQGMLDTGVVAVLAKVAAVGLDTTHLGKTLAEVYPLLLKLEERFGVHVCGEGGEYETVVLDCPLFKKRLEILEKEVVVHSQDSYEVVAYLRFKQLQIVDKSEWGLTEDLTTRLLESGSHNTFTTHDTRSLVKKCQSAPQHLPSPPSPSHHHPTPPQTPPSTKPAPTSQSQTFAHVHPEQCNKKPTTACPNSSTTSKPTT</sequence>
<dbReference type="CDD" id="cd01994">
    <property type="entry name" value="AANH_PF0828-like"/>
    <property type="match status" value="1"/>
</dbReference>
<dbReference type="Pfam" id="PF01902">
    <property type="entry name" value="Diphthami_syn_2"/>
    <property type="match status" value="1"/>
</dbReference>
<gene>
    <name evidence="12" type="ORF">BCR33DRAFT_135120</name>
</gene>
<dbReference type="EC" id="6.3.1.14" evidence="2"/>
<feature type="region of interest" description="Disordered" evidence="10">
    <location>
        <begin position="269"/>
        <end position="349"/>
    </location>
</feature>
<protein>
    <recommendedName>
        <fullName evidence="3">Diphthine--ammonia ligase</fullName>
        <ecNumber evidence="2">6.3.1.14</ecNumber>
    </recommendedName>
    <alternativeName>
        <fullName evidence="7">Diphthamide synthase</fullName>
    </alternativeName>
    <alternativeName>
        <fullName evidence="8">Diphthamide synthetase</fullName>
    </alternativeName>
</protein>
<evidence type="ECO:0000256" key="4">
    <source>
        <dbReference type="ARBA" id="ARBA00022598"/>
    </source>
</evidence>
<evidence type="ECO:0000256" key="6">
    <source>
        <dbReference type="ARBA" id="ARBA00022840"/>
    </source>
</evidence>
<dbReference type="SUPFAM" id="SSF52402">
    <property type="entry name" value="Adenine nucleotide alpha hydrolases-like"/>
    <property type="match status" value="1"/>
</dbReference>
<keyword evidence="13" id="KW-1185">Reference proteome</keyword>
<dbReference type="Gene3D" id="3.40.50.620">
    <property type="entry name" value="HUPs"/>
    <property type="match status" value="1"/>
</dbReference>
<comment type="caution">
    <text evidence="12">The sequence shown here is derived from an EMBL/GenBank/DDBJ whole genome shotgun (WGS) entry which is preliminary data.</text>
</comment>
<dbReference type="GO" id="GO:0017183">
    <property type="term" value="P:protein histidyl modification to diphthamide"/>
    <property type="evidence" value="ECO:0007669"/>
    <property type="project" value="TreeGrafter"/>
</dbReference>
<evidence type="ECO:0000256" key="3">
    <source>
        <dbReference type="ARBA" id="ARBA00018426"/>
    </source>
</evidence>
<dbReference type="GO" id="GO:0017178">
    <property type="term" value="F:diphthine-ammonia ligase activity"/>
    <property type="evidence" value="ECO:0007669"/>
    <property type="project" value="UniProtKB-EC"/>
</dbReference>
<dbReference type="InterPro" id="IPR014729">
    <property type="entry name" value="Rossmann-like_a/b/a_fold"/>
</dbReference>
<feature type="compositionally biased region" description="Pro residues" evidence="10">
    <location>
        <begin position="291"/>
        <end position="312"/>
    </location>
</feature>
<feature type="domain" description="Diphthamide synthase" evidence="11">
    <location>
        <begin position="1"/>
        <end position="235"/>
    </location>
</feature>
<evidence type="ECO:0000313" key="12">
    <source>
        <dbReference type="EMBL" id="ORY23337.1"/>
    </source>
</evidence>
<comment type="pathway">
    <text evidence="1">Protein modification; peptidyl-diphthamide biosynthesis.</text>
</comment>
<evidence type="ECO:0000259" key="11">
    <source>
        <dbReference type="Pfam" id="PF01902"/>
    </source>
</evidence>
<dbReference type="Gene3D" id="3.90.1490.10">
    <property type="entry name" value="putative n-type atp pyrophosphatase, domain 2"/>
    <property type="match status" value="1"/>
</dbReference>
<evidence type="ECO:0000256" key="10">
    <source>
        <dbReference type="SAM" id="MobiDB-lite"/>
    </source>
</evidence>
<comment type="catalytic activity">
    <reaction evidence="9">
        <text>diphthine-[translation elongation factor 2] + NH4(+) + ATP = diphthamide-[translation elongation factor 2] + AMP + diphosphate + H(+)</text>
        <dbReference type="Rhea" id="RHEA:19753"/>
        <dbReference type="Rhea" id="RHEA-COMP:10172"/>
        <dbReference type="Rhea" id="RHEA-COMP:10174"/>
        <dbReference type="ChEBI" id="CHEBI:15378"/>
        <dbReference type="ChEBI" id="CHEBI:16692"/>
        <dbReference type="ChEBI" id="CHEBI:28938"/>
        <dbReference type="ChEBI" id="CHEBI:30616"/>
        <dbReference type="ChEBI" id="CHEBI:33019"/>
        <dbReference type="ChEBI" id="CHEBI:82696"/>
        <dbReference type="ChEBI" id="CHEBI:456215"/>
        <dbReference type="EC" id="6.3.1.14"/>
    </reaction>
</comment>
<evidence type="ECO:0000256" key="5">
    <source>
        <dbReference type="ARBA" id="ARBA00022741"/>
    </source>
</evidence>